<accession>A0A7T5EHT1</accession>
<organism evidence="4 6">
    <name type="scientific">Brevibacillus composti</name>
    <dbReference type="NCBI Taxonomy" id="2796470"/>
    <lineage>
        <taxon>Bacteria</taxon>
        <taxon>Bacillati</taxon>
        <taxon>Bacillota</taxon>
        <taxon>Bacilli</taxon>
        <taxon>Bacillales</taxon>
        <taxon>Paenibacillaceae</taxon>
        <taxon>Brevibacillus</taxon>
    </lineage>
</organism>
<evidence type="ECO:0000313" key="6">
    <source>
        <dbReference type="Proteomes" id="UP000595847"/>
    </source>
</evidence>
<feature type="compositionally biased region" description="Low complexity" evidence="1">
    <location>
        <begin position="407"/>
        <end position="423"/>
    </location>
</feature>
<gene>
    <name evidence="4" type="ORF">JD108_13100</name>
    <name evidence="5" type="ORF">KDJ56_13045</name>
</gene>
<feature type="region of interest" description="Disordered" evidence="1">
    <location>
        <begin position="403"/>
        <end position="430"/>
    </location>
</feature>
<evidence type="ECO:0000313" key="7">
    <source>
        <dbReference type="Proteomes" id="UP000677234"/>
    </source>
</evidence>
<dbReference type="Pfam" id="PF00534">
    <property type="entry name" value="Glycos_transf_1"/>
    <property type="match status" value="1"/>
</dbReference>
<evidence type="ECO:0000313" key="5">
    <source>
        <dbReference type="EMBL" id="QUO39955.1"/>
    </source>
</evidence>
<dbReference type="InterPro" id="IPR001296">
    <property type="entry name" value="Glyco_trans_1"/>
</dbReference>
<dbReference type="AlphaFoldDB" id="A0A7T5EHT1"/>
<evidence type="ECO:0000259" key="3">
    <source>
        <dbReference type="Pfam" id="PF13439"/>
    </source>
</evidence>
<protein>
    <submittedName>
        <fullName evidence="4">Glycosyltransferase family 4 protein</fullName>
    </submittedName>
</protein>
<reference evidence="4 6" key="1">
    <citation type="submission" date="2020-12" db="EMBL/GenBank/DDBJ databases">
        <title>strain FJAT-54423T represents a novel species of the genus Brevibacillus.</title>
        <authorList>
            <person name="Tang R."/>
        </authorList>
    </citation>
    <scope>NUCLEOTIDE SEQUENCE [LARGE SCALE GENOMIC DNA]</scope>
    <source>
        <strain evidence="4 6">FJAT-54423</strain>
    </source>
</reference>
<dbReference type="RefSeq" id="WP_198826510.1">
    <property type="nucleotide sequence ID" value="NZ_CP066308.1"/>
</dbReference>
<dbReference type="SUPFAM" id="SSF53756">
    <property type="entry name" value="UDP-Glycosyltransferase/glycogen phosphorylase"/>
    <property type="match status" value="1"/>
</dbReference>
<dbReference type="PANTHER" id="PTHR45947:SF14">
    <property type="entry name" value="SLL1723 PROTEIN"/>
    <property type="match status" value="1"/>
</dbReference>
<dbReference type="InterPro" id="IPR050194">
    <property type="entry name" value="Glycosyltransferase_grp1"/>
</dbReference>
<sequence>MKILLATYWTLPHVGGLSAYVFQLKHELEKANHQVDLFGHHPCFHSYYAPGGTYRIEKQPLRHSVEPLVASLHEWSGLAGEHWVRETELERYSYELAAASLPLASYDLIHAQDVLSAYAFSRVRPAHVGLLSTVHGCFTKEMHFYGHIGNSASLSWQYSEQLERLGAAAGDLIIAPTEWLKQYLIQECGACETRAVRIPYGIDLAGFFGEMNRASEMPKPAGKKVIACVARLPRFKGHLDLLHTLAALKEERSDWLCWIIGDGPMEEELRATARQLDLKDHVLFLGPRGDVPSLLNLADIFVLPSWQDNLPFAVMEAQLAGKPVVVSDVGGIPEMVENGENGILIRKGDRQELLAALKGLLEKPDWGEQLGQKAKKWGMAQWSMEGMIRETLQMYRAVIGKKTKEGSPMSESSSVKSSKRMNSLFPSWRKERDDNRLDPQVWRQIMNALPPGYTIPDPYIMKRLHEFAAKKGSL</sequence>
<evidence type="ECO:0000313" key="4">
    <source>
        <dbReference type="EMBL" id="QQE72877.1"/>
    </source>
</evidence>
<dbReference type="GO" id="GO:0016757">
    <property type="term" value="F:glycosyltransferase activity"/>
    <property type="evidence" value="ECO:0007669"/>
    <property type="project" value="InterPro"/>
</dbReference>
<dbReference type="PANTHER" id="PTHR45947">
    <property type="entry name" value="SULFOQUINOVOSYL TRANSFERASE SQD2"/>
    <property type="match status" value="1"/>
</dbReference>
<proteinExistence type="predicted"/>
<dbReference type="KEGG" id="bcop:JD108_13100"/>
<feature type="domain" description="Glycosyltransferase subfamily 4-like N-terminal" evidence="3">
    <location>
        <begin position="14"/>
        <end position="204"/>
    </location>
</feature>
<dbReference type="Proteomes" id="UP000677234">
    <property type="component" value="Chromosome"/>
</dbReference>
<keyword evidence="7" id="KW-1185">Reference proteome</keyword>
<dbReference type="Gene3D" id="3.40.50.2000">
    <property type="entry name" value="Glycogen Phosphorylase B"/>
    <property type="match status" value="2"/>
</dbReference>
<feature type="domain" description="Glycosyl transferase family 1" evidence="2">
    <location>
        <begin position="218"/>
        <end position="377"/>
    </location>
</feature>
<dbReference type="Proteomes" id="UP000595847">
    <property type="component" value="Chromosome"/>
</dbReference>
<reference evidence="5" key="2">
    <citation type="submission" date="2021-04" db="EMBL/GenBank/DDBJ databases">
        <title>Brevibacillus composti FJAT-54423, complete genome.</title>
        <authorList>
            <person name="Tang R."/>
        </authorList>
    </citation>
    <scope>NUCLEOTIDE SEQUENCE</scope>
    <source>
        <strain evidence="5">FJAT-54424</strain>
    </source>
</reference>
<evidence type="ECO:0000256" key="1">
    <source>
        <dbReference type="SAM" id="MobiDB-lite"/>
    </source>
</evidence>
<evidence type="ECO:0000259" key="2">
    <source>
        <dbReference type="Pfam" id="PF00534"/>
    </source>
</evidence>
<keyword evidence="4" id="KW-0808">Transferase</keyword>
<dbReference type="EMBL" id="CP066308">
    <property type="protein sequence ID" value="QQE72877.1"/>
    <property type="molecule type" value="Genomic_DNA"/>
</dbReference>
<dbReference type="EMBL" id="CP073708">
    <property type="protein sequence ID" value="QUO39955.1"/>
    <property type="molecule type" value="Genomic_DNA"/>
</dbReference>
<dbReference type="InterPro" id="IPR028098">
    <property type="entry name" value="Glyco_trans_4-like_N"/>
</dbReference>
<dbReference type="CDD" id="cd03801">
    <property type="entry name" value="GT4_PimA-like"/>
    <property type="match status" value="1"/>
</dbReference>
<name>A0A7T5EHT1_9BACL</name>
<dbReference type="Pfam" id="PF13439">
    <property type="entry name" value="Glyco_transf_4"/>
    <property type="match status" value="1"/>
</dbReference>